<name>A3LSN6_PICST</name>
<evidence type="ECO:0000313" key="4">
    <source>
        <dbReference type="EMBL" id="ABN65604.1"/>
    </source>
</evidence>
<dbReference type="InterPro" id="IPR020904">
    <property type="entry name" value="Sc_DH/Rdtase_CS"/>
</dbReference>
<dbReference type="OrthoDB" id="47007at2759"/>
<dbReference type="PANTHER" id="PTHR42760">
    <property type="entry name" value="SHORT-CHAIN DEHYDROGENASES/REDUCTASES FAMILY MEMBER"/>
    <property type="match status" value="1"/>
</dbReference>
<evidence type="ECO:0000256" key="1">
    <source>
        <dbReference type="ARBA" id="ARBA00006484"/>
    </source>
</evidence>
<accession>A3LSN6</accession>
<dbReference type="SUPFAM" id="SSF51735">
    <property type="entry name" value="NAD(P)-binding Rossmann-fold domains"/>
    <property type="match status" value="1"/>
</dbReference>
<keyword evidence="3" id="KW-0560">Oxidoreductase</keyword>
<dbReference type="Pfam" id="PF13561">
    <property type="entry name" value="adh_short_C2"/>
    <property type="match status" value="1"/>
</dbReference>
<dbReference type="Gene3D" id="3.40.50.720">
    <property type="entry name" value="NAD(P)-binding Rossmann-like Domain"/>
    <property type="match status" value="1"/>
</dbReference>
<dbReference type="NCBIfam" id="NF005559">
    <property type="entry name" value="PRK07231.1"/>
    <property type="match status" value="1"/>
</dbReference>
<dbReference type="FunFam" id="3.40.50.720:FF:000084">
    <property type="entry name" value="Short-chain dehydrogenase reductase"/>
    <property type="match status" value="1"/>
</dbReference>
<evidence type="ECO:0000256" key="3">
    <source>
        <dbReference type="ARBA" id="ARBA00023002"/>
    </source>
</evidence>
<dbReference type="GeneID" id="4837937"/>
<dbReference type="PROSITE" id="PS00061">
    <property type="entry name" value="ADH_SHORT"/>
    <property type="match status" value="1"/>
</dbReference>
<keyword evidence="5" id="KW-1185">Reference proteome</keyword>
<evidence type="ECO:0000256" key="2">
    <source>
        <dbReference type="ARBA" id="ARBA00022857"/>
    </source>
</evidence>
<dbReference type="InterPro" id="IPR002347">
    <property type="entry name" value="SDR_fam"/>
</dbReference>
<dbReference type="Proteomes" id="UP000002258">
    <property type="component" value="Chromosome 3"/>
</dbReference>
<keyword evidence="2" id="KW-0521">NADP</keyword>
<dbReference type="RefSeq" id="XP_001383633.1">
    <property type="nucleotide sequence ID" value="XM_001383596.1"/>
</dbReference>
<dbReference type="GO" id="GO:0016616">
    <property type="term" value="F:oxidoreductase activity, acting on the CH-OH group of donors, NAD or NADP as acceptor"/>
    <property type="evidence" value="ECO:0007669"/>
    <property type="project" value="TreeGrafter"/>
</dbReference>
<proteinExistence type="inferred from homology"/>
<protein>
    <submittedName>
        <fullName evidence="4">Glucose 1-dehydrogenase peroxisomal 2,4-dienoyl-CoA reductase</fullName>
    </submittedName>
</protein>
<dbReference type="EMBL" id="CP000497">
    <property type="protein sequence ID" value="ABN65604.1"/>
    <property type="molecule type" value="Genomic_DNA"/>
</dbReference>
<comment type="similarity">
    <text evidence="1">Belongs to the short-chain dehydrogenases/reductases (SDR) family.</text>
</comment>
<dbReference type="PRINTS" id="PR00080">
    <property type="entry name" value="SDRFAMILY"/>
</dbReference>
<dbReference type="STRING" id="322104.A3LSN6"/>
<dbReference type="KEGG" id="pic:PICST_43336"/>
<organism evidence="4 5">
    <name type="scientific">Scheffersomyces stipitis (strain ATCC 58785 / CBS 6054 / NBRC 10063 / NRRL Y-11545)</name>
    <name type="common">Yeast</name>
    <name type="synonym">Pichia stipitis</name>
    <dbReference type="NCBI Taxonomy" id="322104"/>
    <lineage>
        <taxon>Eukaryota</taxon>
        <taxon>Fungi</taxon>
        <taxon>Dikarya</taxon>
        <taxon>Ascomycota</taxon>
        <taxon>Saccharomycotina</taxon>
        <taxon>Pichiomycetes</taxon>
        <taxon>Debaryomycetaceae</taxon>
        <taxon>Scheffersomyces</taxon>
    </lineage>
</organism>
<dbReference type="PRINTS" id="PR00081">
    <property type="entry name" value="GDHRDH"/>
</dbReference>
<dbReference type="InParanoid" id="A3LSN6"/>
<dbReference type="HOGENOM" id="CLU_010194_2_10_1"/>
<gene>
    <name evidence="4" type="primary">SPS23</name>
    <name evidence="4" type="ORF">PICST_43336</name>
</gene>
<sequence>MAFNFTDKVVIVTGGLSGIGLAATIKLLDAGAKVIIGDIQDAEAAKPIVEGIIAKTGKKDVVHFQIDVTNYDQNQAMIDFAVKTFGDLHHVFANAGINKHSYAHEMSFDLWKKVLDVNLNSVFALDKLAIKYWLENDKKGSIVNTSSMLSNIANLGMAHYCASKAGVKLLTKSLAVEYGRKGIRVNAVDPAYIKTPLLDILPQDQYDALVSLHPIGRLGEPEEVASAVLFLLSDEASYVNGASLLVDGAYTAQ</sequence>
<dbReference type="InterPro" id="IPR036291">
    <property type="entry name" value="NAD(P)-bd_dom_sf"/>
</dbReference>
<dbReference type="OMA" id="AINYWEE"/>
<evidence type="ECO:0000313" key="5">
    <source>
        <dbReference type="Proteomes" id="UP000002258"/>
    </source>
</evidence>
<reference evidence="4 5" key="1">
    <citation type="journal article" date="2007" name="Nat. Biotechnol.">
        <title>Genome sequence of the lignocellulose-bioconverting and xylose-fermenting yeast Pichia stipitis.</title>
        <authorList>
            <person name="Jeffries T.W."/>
            <person name="Grigoriev I.V."/>
            <person name="Grimwood J."/>
            <person name="Laplaza J.M."/>
            <person name="Aerts A."/>
            <person name="Salamov A."/>
            <person name="Schmutz J."/>
            <person name="Lindquist E."/>
            <person name="Dehal P."/>
            <person name="Shapiro H."/>
            <person name="Jin Y.S."/>
            <person name="Passoth V."/>
            <person name="Richardson P.M."/>
        </authorList>
    </citation>
    <scope>NUCLEOTIDE SEQUENCE [LARGE SCALE GENOMIC DNA]</scope>
    <source>
        <strain evidence="5">ATCC 58785 / CBS 6054 / NBRC 10063 / NRRL Y-11545</strain>
    </source>
</reference>
<dbReference type="PANTHER" id="PTHR42760:SF115">
    <property type="entry name" value="3-OXOACYL-[ACYL-CARRIER-PROTEIN] REDUCTASE FABG"/>
    <property type="match status" value="1"/>
</dbReference>
<dbReference type="eggNOG" id="KOG1200">
    <property type="taxonomic scope" value="Eukaryota"/>
</dbReference>
<dbReference type="AlphaFoldDB" id="A3LSN6"/>